<evidence type="ECO:0000256" key="1">
    <source>
        <dbReference type="SAM" id="Phobius"/>
    </source>
</evidence>
<keyword evidence="1" id="KW-0472">Membrane</keyword>
<dbReference type="AlphaFoldDB" id="A0A9W5X4R0"/>
<reference evidence="2" key="2">
    <citation type="submission" date="2020-09" db="EMBL/GenBank/DDBJ databases">
        <authorList>
            <person name="Sun Q."/>
            <person name="Zhou Y."/>
        </authorList>
    </citation>
    <scope>NUCLEOTIDE SEQUENCE</scope>
    <source>
        <strain evidence="2">CGMCC 1.15454</strain>
    </source>
</reference>
<comment type="caution">
    <text evidence="2">The sequence shown here is derived from an EMBL/GenBank/DDBJ whole genome shotgun (WGS) entry which is preliminary data.</text>
</comment>
<evidence type="ECO:0000313" key="3">
    <source>
        <dbReference type="Proteomes" id="UP000621492"/>
    </source>
</evidence>
<keyword evidence="1" id="KW-1133">Transmembrane helix</keyword>
<keyword evidence="1" id="KW-0812">Transmembrane</keyword>
<dbReference type="Proteomes" id="UP000621492">
    <property type="component" value="Unassembled WGS sequence"/>
</dbReference>
<name>A0A9W5X4R0_9BACI</name>
<gene>
    <name evidence="2" type="ORF">GCM10011409_09420</name>
</gene>
<organism evidence="2 3">
    <name type="scientific">Lentibacillus populi</name>
    <dbReference type="NCBI Taxonomy" id="1827502"/>
    <lineage>
        <taxon>Bacteria</taxon>
        <taxon>Bacillati</taxon>
        <taxon>Bacillota</taxon>
        <taxon>Bacilli</taxon>
        <taxon>Bacillales</taxon>
        <taxon>Bacillaceae</taxon>
        <taxon>Lentibacillus</taxon>
    </lineage>
</organism>
<accession>A0A9W5X4R0</accession>
<evidence type="ECO:0000313" key="2">
    <source>
        <dbReference type="EMBL" id="GGB34097.1"/>
    </source>
</evidence>
<reference evidence="2" key="1">
    <citation type="journal article" date="2014" name="Int. J. Syst. Evol. Microbiol.">
        <title>Complete genome sequence of Corynebacterium casei LMG S-19264T (=DSM 44701T), isolated from a smear-ripened cheese.</title>
        <authorList>
            <consortium name="US DOE Joint Genome Institute (JGI-PGF)"/>
            <person name="Walter F."/>
            <person name="Albersmeier A."/>
            <person name="Kalinowski J."/>
            <person name="Ruckert C."/>
        </authorList>
    </citation>
    <scope>NUCLEOTIDE SEQUENCE</scope>
    <source>
        <strain evidence="2">CGMCC 1.15454</strain>
    </source>
</reference>
<dbReference type="RefSeq" id="WP_088050534.1">
    <property type="nucleotide sequence ID" value="NZ_BMJD01000004.1"/>
</dbReference>
<feature type="transmembrane region" description="Helical" evidence="1">
    <location>
        <begin position="36"/>
        <end position="56"/>
    </location>
</feature>
<proteinExistence type="predicted"/>
<protein>
    <submittedName>
        <fullName evidence="2">Uncharacterized protein</fullName>
    </submittedName>
</protein>
<keyword evidence="3" id="KW-1185">Reference proteome</keyword>
<sequence length="63" mass="6876">MKFNKKTRARIGLISSLIICIYGVYGLVTKDSISNLSFIPIILAAGGFIGFIGGIVEIRKMEK</sequence>
<dbReference type="EMBL" id="BMJD01000004">
    <property type="protein sequence ID" value="GGB34097.1"/>
    <property type="molecule type" value="Genomic_DNA"/>
</dbReference>